<evidence type="ECO:0000256" key="2">
    <source>
        <dbReference type="ARBA" id="ARBA00022448"/>
    </source>
</evidence>
<dbReference type="PIRSF" id="PIRSF006470">
    <property type="entry name" value="DctB"/>
    <property type="match status" value="1"/>
</dbReference>
<dbReference type="Pfam" id="PF03480">
    <property type="entry name" value="DctP"/>
    <property type="match status" value="1"/>
</dbReference>
<dbReference type="Proteomes" id="UP000016646">
    <property type="component" value="Unassembled WGS sequence"/>
</dbReference>
<evidence type="ECO:0000313" key="5">
    <source>
        <dbReference type="EMBL" id="ERF59877.1"/>
    </source>
</evidence>
<evidence type="ECO:0000313" key="8">
    <source>
        <dbReference type="Proteomes" id="UP000016646"/>
    </source>
</evidence>
<dbReference type="PANTHER" id="PTHR33376">
    <property type="match status" value="1"/>
</dbReference>
<evidence type="ECO:0000256" key="4">
    <source>
        <dbReference type="SAM" id="SignalP"/>
    </source>
</evidence>
<dbReference type="AlphaFoldDB" id="U1F7A2"/>
<dbReference type="InterPro" id="IPR004682">
    <property type="entry name" value="TRAP_DctP"/>
</dbReference>
<dbReference type="OrthoDB" id="89872at2"/>
<dbReference type="InterPro" id="IPR018389">
    <property type="entry name" value="DctP_fam"/>
</dbReference>
<dbReference type="Proteomes" id="UP000016412">
    <property type="component" value="Unassembled WGS sequence"/>
</dbReference>
<evidence type="ECO:0000256" key="3">
    <source>
        <dbReference type="ARBA" id="ARBA00022729"/>
    </source>
</evidence>
<accession>U1F7A2</accession>
<sequence length="326" mass="35838">MKKIILSTFVCVFAFTAVFATGQNESSKIELAASSGGMSVNSPAGKALTKFAELVKEYSKGSVDVKVFYDTTLGSPSSLVNGLQQGTVDICVTGDAYYSGLVPEIQVFELPYMFNSVSDARTKINGKAGDFIMEKLSKKGIQPLAFWEIGFRQLTNNKKEINTPADLKGIKLRCLPATFQVKAWESAGAIPVPMDISELYSSLQQGVVDGQENPLSEIYNQRFYEVQKYLSLTEHVYTPMLLSASGVTWNRLSAEQQNILKKAAKEAQQEVYRINDENSAALLKQIKDAGVKINEKPDKQAFKKAMSNSTAMFAAQYGTDIINILK</sequence>
<evidence type="ECO:0000313" key="7">
    <source>
        <dbReference type="Proteomes" id="UP000016412"/>
    </source>
</evidence>
<dbReference type="Gene3D" id="3.40.190.170">
    <property type="entry name" value="Bacterial extracellular solute-binding protein, family 7"/>
    <property type="match status" value="1"/>
</dbReference>
<proteinExistence type="inferred from homology"/>
<dbReference type="EMBL" id="AUZJ01000055">
    <property type="protein sequence ID" value="ERF59877.1"/>
    <property type="molecule type" value="Genomic_DNA"/>
</dbReference>
<dbReference type="NCBIfam" id="TIGR00787">
    <property type="entry name" value="dctP"/>
    <property type="match status" value="1"/>
</dbReference>
<keyword evidence="5" id="KW-0675">Receptor</keyword>
<reference evidence="7 8" key="1">
    <citation type="submission" date="2013-08" db="EMBL/GenBank/DDBJ databases">
        <authorList>
            <person name="Durkin A.S."/>
            <person name="Haft D.R."/>
            <person name="McCorrison J."/>
            <person name="Torralba M."/>
            <person name="Gillis M."/>
            <person name="Haft D.H."/>
            <person name="Methe B."/>
            <person name="Sutton G."/>
            <person name="Nelson K.E."/>
        </authorList>
    </citation>
    <scope>NUCLEOTIDE SEQUENCE [LARGE SCALE GENOMIC DNA]</scope>
    <source>
        <strain evidence="6 8">ATCC 35536</strain>
        <strain evidence="5 7">VPI DR56BR1116</strain>
    </source>
</reference>
<dbReference type="PANTHER" id="PTHR33376:SF7">
    <property type="entry name" value="C4-DICARBOXYLATE-BINDING PROTEIN DCTB"/>
    <property type="match status" value="1"/>
</dbReference>
<dbReference type="InterPro" id="IPR038404">
    <property type="entry name" value="TRAP_DctP_sf"/>
</dbReference>
<evidence type="ECO:0000256" key="1">
    <source>
        <dbReference type="ARBA" id="ARBA00009023"/>
    </source>
</evidence>
<comment type="similarity">
    <text evidence="1">Belongs to the bacterial solute-binding protein 7 family.</text>
</comment>
<feature type="signal peptide" evidence="4">
    <location>
        <begin position="1"/>
        <end position="20"/>
    </location>
</feature>
<comment type="caution">
    <text evidence="5">The sequence shown here is derived from an EMBL/GenBank/DDBJ whole genome shotgun (WGS) entry which is preliminary data.</text>
</comment>
<name>U1F7A2_TRESO</name>
<keyword evidence="2" id="KW-0813">Transport</keyword>
<dbReference type="GO" id="GO:0055085">
    <property type="term" value="P:transmembrane transport"/>
    <property type="evidence" value="ECO:0007669"/>
    <property type="project" value="InterPro"/>
</dbReference>
<dbReference type="eggNOG" id="COG1638">
    <property type="taxonomic scope" value="Bacteria"/>
</dbReference>
<organism evidence="5 7">
    <name type="scientific">Treponema socranskii subsp. socranskii VPI DR56BR1116 = ATCC 35536</name>
    <dbReference type="NCBI Taxonomy" id="1125725"/>
    <lineage>
        <taxon>Bacteria</taxon>
        <taxon>Pseudomonadati</taxon>
        <taxon>Spirochaetota</taxon>
        <taxon>Spirochaetia</taxon>
        <taxon>Spirochaetales</taxon>
        <taxon>Treponemataceae</taxon>
        <taxon>Treponema</taxon>
    </lineage>
</organism>
<keyword evidence="8" id="KW-1185">Reference proteome</keyword>
<protein>
    <submittedName>
        <fullName evidence="5">TRAP transporter solute receptor, DctP family</fullName>
    </submittedName>
</protein>
<keyword evidence="3 4" id="KW-0732">Signal</keyword>
<dbReference type="RefSeq" id="WP_021331154.1">
    <property type="nucleotide sequence ID" value="NZ_AUZJ01000055.1"/>
</dbReference>
<dbReference type="PATRIC" id="fig|1125725.3.peg.2166"/>
<dbReference type="STRING" id="1125725.HMPREF1325_0673"/>
<evidence type="ECO:0000313" key="6">
    <source>
        <dbReference type="EMBL" id="ERK03413.1"/>
    </source>
</evidence>
<gene>
    <name evidence="6" type="ORF">HMPREF0860_2079</name>
    <name evidence="5" type="ORF">HMPREF1325_0673</name>
</gene>
<dbReference type="EMBL" id="AVQI01000033">
    <property type="protein sequence ID" value="ERK03413.1"/>
    <property type="molecule type" value="Genomic_DNA"/>
</dbReference>
<feature type="chain" id="PRO_5004611265" evidence="4">
    <location>
        <begin position="21"/>
        <end position="326"/>
    </location>
</feature>
<dbReference type="GO" id="GO:0030288">
    <property type="term" value="C:outer membrane-bounded periplasmic space"/>
    <property type="evidence" value="ECO:0007669"/>
    <property type="project" value="InterPro"/>
</dbReference>
<dbReference type="NCBIfam" id="NF037995">
    <property type="entry name" value="TRAP_S1"/>
    <property type="match status" value="1"/>
</dbReference>